<dbReference type="Gene3D" id="1.10.3680.10">
    <property type="entry name" value="TerB-like"/>
    <property type="match status" value="1"/>
</dbReference>
<dbReference type="PANTHER" id="PTHR24074">
    <property type="entry name" value="CO-CHAPERONE PROTEIN DJLA"/>
    <property type="match status" value="1"/>
</dbReference>
<dbReference type="SMART" id="SM00271">
    <property type="entry name" value="DnaJ"/>
    <property type="match status" value="1"/>
</dbReference>
<dbReference type="Proteomes" id="UP000542720">
    <property type="component" value="Unassembled WGS sequence"/>
</dbReference>
<comment type="caution">
    <text evidence="3">The sequence shown here is derived from an EMBL/GenBank/DDBJ whole genome shotgun (WGS) entry which is preliminary data.</text>
</comment>
<sequence length="255" mass="28711">MLWSITLLGAAAGWALASIPGALLGGLLGQLLARQLRLQSWAQVRGLLLREREMDDDELLFMLLGRLAKCDGRVLDSHIRMARDEMQRLGLDDGALRRAMEAFARGKQAEQALQGPLRALQQRRERGEVLLRTCWRMAWADGRVSAAEYQLIQEWGQLLGWKRDALKALADEYEPAKPARELTPGDYRSALRLLGVEAQSEPAVIKRAYRRLLSRHHPDKLVGSGASAAQLRSATDKTRELQAAYELVRQRHGFR</sequence>
<dbReference type="InterPro" id="IPR001623">
    <property type="entry name" value="DnaJ_domain"/>
</dbReference>
<keyword evidence="4" id="KW-1185">Reference proteome</keyword>
<evidence type="ECO:0000256" key="1">
    <source>
        <dbReference type="ARBA" id="ARBA00023186"/>
    </source>
</evidence>
<evidence type="ECO:0000259" key="2">
    <source>
        <dbReference type="PROSITE" id="PS50076"/>
    </source>
</evidence>
<dbReference type="PROSITE" id="PS50076">
    <property type="entry name" value="DNAJ_2"/>
    <property type="match status" value="1"/>
</dbReference>
<keyword evidence="1" id="KW-0143">Chaperone</keyword>
<dbReference type="InterPro" id="IPR007791">
    <property type="entry name" value="DjlA_N"/>
</dbReference>
<dbReference type="RefSeq" id="WP_183090267.1">
    <property type="nucleotide sequence ID" value="NZ_JACJUD010000006.1"/>
</dbReference>
<name>A0A7W4QE35_9GAMM</name>
<dbReference type="Gene3D" id="1.10.287.110">
    <property type="entry name" value="DnaJ domain"/>
    <property type="match status" value="1"/>
</dbReference>
<dbReference type="SUPFAM" id="SSF46565">
    <property type="entry name" value="Chaperone J-domain"/>
    <property type="match status" value="1"/>
</dbReference>
<dbReference type="InterPro" id="IPR029024">
    <property type="entry name" value="TerB-like"/>
</dbReference>
<dbReference type="EMBL" id="JACJUD010000006">
    <property type="protein sequence ID" value="MBB2496726.1"/>
    <property type="molecule type" value="Genomic_DNA"/>
</dbReference>
<reference evidence="3 4" key="1">
    <citation type="submission" date="2020-08" db="EMBL/GenBank/DDBJ databases">
        <authorList>
            <person name="Kim C.M."/>
        </authorList>
    </citation>
    <scope>NUCLEOTIDE SEQUENCE [LARGE SCALE GENOMIC DNA]</scope>
    <source>
        <strain evidence="3 4">UL070</strain>
    </source>
</reference>
<dbReference type="PRINTS" id="PR00625">
    <property type="entry name" value="JDOMAIN"/>
</dbReference>
<dbReference type="InterPro" id="IPR050817">
    <property type="entry name" value="DjlA_DnaK_co-chaperone"/>
</dbReference>
<evidence type="ECO:0000313" key="4">
    <source>
        <dbReference type="Proteomes" id="UP000542720"/>
    </source>
</evidence>
<dbReference type="CDD" id="cd06257">
    <property type="entry name" value="DnaJ"/>
    <property type="match status" value="1"/>
</dbReference>
<dbReference type="Pfam" id="PF00226">
    <property type="entry name" value="DnaJ"/>
    <property type="match status" value="1"/>
</dbReference>
<feature type="domain" description="J" evidence="2">
    <location>
        <begin position="189"/>
        <end position="255"/>
    </location>
</feature>
<organism evidence="3 4">
    <name type="scientific">Aquipseudomonas ullengensis</name>
    <dbReference type="NCBI Taxonomy" id="2759166"/>
    <lineage>
        <taxon>Bacteria</taxon>
        <taxon>Pseudomonadati</taxon>
        <taxon>Pseudomonadota</taxon>
        <taxon>Gammaproteobacteria</taxon>
        <taxon>Pseudomonadales</taxon>
        <taxon>Pseudomonadaceae</taxon>
        <taxon>Aquipseudomonas</taxon>
    </lineage>
</organism>
<accession>A0A7W4QE35</accession>
<gene>
    <name evidence="3" type="ORF">H3H51_17010</name>
</gene>
<proteinExistence type="predicted"/>
<dbReference type="InterPro" id="IPR036869">
    <property type="entry name" value="J_dom_sf"/>
</dbReference>
<dbReference type="SUPFAM" id="SSF158682">
    <property type="entry name" value="TerB-like"/>
    <property type="match status" value="1"/>
</dbReference>
<dbReference type="CDD" id="cd07316">
    <property type="entry name" value="terB_like_DjlA"/>
    <property type="match status" value="1"/>
</dbReference>
<dbReference type="AlphaFoldDB" id="A0A7W4QE35"/>
<protein>
    <submittedName>
        <fullName evidence="3">TerB family tellurite resistance protein</fullName>
    </submittedName>
</protein>
<evidence type="ECO:0000313" key="3">
    <source>
        <dbReference type="EMBL" id="MBB2496726.1"/>
    </source>
</evidence>
<dbReference type="Pfam" id="PF05099">
    <property type="entry name" value="TerB"/>
    <property type="match status" value="1"/>
</dbReference>